<dbReference type="SUPFAM" id="SSF161098">
    <property type="entry name" value="MetI-like"/>
    <property type="match status" value="1"/>
</dbReference>
<feature type="transmembrane region" description="Helical" evidence="7">
    <location>
        <begin position="308"/>
        <end position="329"/>
    </location>
</feature>
<keyword evidence="5 7" id="KW-1133">Transmembrane helix</keyword>
<organism evidence="9 10">
    <name type="scientific">Candidatus Marsarchaeota G2 archaeon BE_D</name>
    <dbReference type="NCBI Taxonomy" id="1978158"/>
    <lineage>
        <taxon>Archaea</taxon>
        <taxon>Candidatus Marsarchaeota</taxon>
        <taxon>Candidatus Marsarchaeota group 2</taxon>
    </lineage>
</organism>
<feature type="domain" description="ABC transmembrane type-1" evidence="8">
    <location>
        <begin position="107"/>
        <end position="326"/>
    </location>
</feature>
<dbReference type="EMBL" id="NEXF01000076">
    <property type="protein sequence ID" value="PSO08548.1"/>
    <property type="molecule type" value="Genomic_DNA"/>
</dbReference>
<name>A0A2R6CCD9_9ARCH</name>
<dbReference type="PROSITE" id="PS50928">
    <property type="entry name" value="ABC_TM1"/>
    <property type="match status" value="1"/>
</dbReference>
<dbReference type="CDD" id="cd06261">
    <property type="entry name" value="TM_PBP2"/>
    <property type="match status" value="1"/>
</dbReference>
<dbReference type="InterPro" id="IPR000515">
    <property type="entry name" value="MetI-like"/>
</dbReference>
<accession>A0A2R6CCD9</accession>
<evidence type="ECO:0000256" key="7">
    <source>
        <dbReference type="RuleBase" id="RU363032"/>
    </source>
</evidence>
<protein>
    <recommendedName>
        <fullName evidence="8">ABC transmembrane type-1 domain-containing protein</fullName>
    </recommendedName>
</protein>
<evidence type="ECO:0000313" key="10">
    <source>
        <dbReference type="Proteomes" id="UP000242015"/>
    </source>
</evidence>
<feature type="transmembrane region" description="Helical" evidence="7">
    <location>
        <begin position="74"/>
        <end position="92"/>
    </location>
</feature>
<evidence type="ECO:0000259" key="8">
    <source>
        <dbReference type="PROSITE" id="PS50928"/>
    </source>
</evidence>
<feature type="transmembrane region" description="Helical" evidence="7">
    <location>
        <begin position="112"/>
        <end position="133"/>
    </location>
</feature>
<evidence type="ECO:0000256" key="6">
    <source>
        <dbReference type="ARBA" id="ARBA00023136"/>
    </source>
</evidence>
<sequence>MGTLRYIALRVVERLGVLVAVAIINFFIFAILPAIAHINIASLYLPKSAQGLNSHDYQLALQNLDRTFGLNQPLYVRFVKYMVAMFTFHFGLDYTGSPVISEIEADFWNTFAVVIPALILSTILAINWGIYAASKRGNKVDHTSSLVFQFTYNIPSFWVAVVVLVVFAGILRWFPISMTTALLKPNGNPYTGFSYYERFAWAATMPIVTLTLLSFGARALLMRNNSVEVLDSDFVKQAKIRGVRDKLIYSRHVMRNAILPVVTRVGIDVAFLLSGVVFIEYAFNFNGLGSLLVKAAVNYDIPLLEGDFFIISFMAIMVFLAMDLIYPLIDPRVRY</sequence>
<evidence type="ECO:0000256" key="4">
    <source>
        <dbReference type="ARBA" id="ARBA00022692"/>
    </source>
</evidence>
<feature type="transmembrane region" description="Helical" evidence="7">
    <location>
        <begin position="154"/>
        <end position="174"/>
    </location>
</feature>
<dbReference type="PANTHER" id="PTHR30465:SF0">
    <property type="entry name" value="OLIGOPEPTIDE TRANSPORT SYSTEM PERMEASE PROTEIN APPB"/>
    <property type="match status" value="1"/>
</dbReference>
<comment type="caution">
    <text evidence="9">The sequence shown here is derived from an EMBL/GenBank/DDBJ whole genome shotgun (WGS) entry which is preliminary data.</text>
</comment>
<dbReference type="AlphaFoldDB" id="A0A2R6CCD9"/>
<dbReference type="PANTHER" id="PTHR30465">
    <property type="entry name" value="INNER MEMBRANE ABC TRANSPORTER"/>
    <property type="match status" value="1"/>
</dbReference>
<feature type="transmembrane region" description="Helical" evidence="7">
    <location>
        <begin position="15"/>
        <end position="38"/>
    </location>
</feature>
<dbReference type="GO" id="GO:0005886">
    <property type="term" value="C:plasma membrane"/>
    <property type="evidence" value="ECO:0007669"/>
    <property type="project" value="UniProtKB-SubCell"/>
</dbReference>
<evidence type="ECO:0000256" key="5">
    <source>
        <dbReference type="ARBA" id="ARBA00022989"/>
    </source>
</evidence>
<evidence type="ECO:0000256" key="1">
    <source>
        <dbReference type="ARBA" id="ARBA00004651"/>
    </source>
</evidence>
<evidence type="ECO:0000256" key="3">
    <source>
        <dbReference type="ARBA" id="ARBA00022475"/>
    </source>
</evidence>
<feature type="transmembrane region" description="Helical" evidence="7">
    <location>
        <begin position="261"/>
        <end position="283"/>
    </location>
</feature>
<gene>
    <name evidence="9" type="ORF">B9Q04_05005</name>
</gene>
<dbReference type="InterPro" id="IPR035906">
    <property type="entry name" value="MetI-like_sf"/>
</dbReference>
<keyword evidence="6 7" id="KW-0472">Membrane</keyword>
<feature type="transmembrane region" description="Helical" evidence="7">
    <location>
        <begin position="199"/>
        <end position="221"/>
    </location>
</feature>
<dbReference type="GO" id="GO:0055085">
    <property type="term" value="P:transmembrane transport"/>
    <property type="evidence" value="ECO:0007669"/>
    <property type="project" value="InterPro"/>
</dbReference>
<dbReference type="Gene3D" id="1.10.3720.10">
    <property type="entry name" value="MetI-like"/>
    <property type="match status" value="1"/>
</dbReference>
<evidence type="ECO:0000256" key="2">
    <source>
        <dbReference type="ARBA" id="ARBA00022448"/>
    </source>
</evidence>
<keyword evidence="4 7" id="KW-0812">Transmembrane</keyword>
<proteinExistence type="inferred from homology"/>
<dbReference type="Proteomes" id="UP000242015">
    <property type="component" value="Unassembled WGS sequence"/>
</dbReference>
<comment type="subcellular location">
    <subcellularLocation>
        <location evidence="1 7">Cell membrane</location>
        <topology evidence="1 7">Multi-pass membrane protein</topology>
    </subcellularLocation>
</comment>
<keyword evidence="3" id="KW-1003">Cell membrane</keyword>
<keyword evidence="2 7" id="KW-0813">Transport</keyword>
<reference evidence="9 10" key="1">
    <citation type="submission" date="2017-04" db="EMBL/GenBank/DDBJ databases">
        <title>Novel microbial lineages endemic to geothermal iron-oxide mats fill important gaps in the evolutionary history of Archaea.</title>
        <authorList>
            <person name="Jay Z.J."/>
            <person name="Beam J.P."/>
            <person name="Dlakic M."/>
            <person name="Rusch D.B."/>
            <person name="Kozubal M.A."/>
            <person name="Inskeep W.P."/>
        </authorList>
    </citation>
    <scope>NUCLEOTIDE SEQUENCE [LARGE SCALE GENOMIC DNA]</scope>
    <source>
        <strain evidence="9">BE_D</strain>
    </source>
</reference>
<comment type="similarity">
    <text evidence="7">Belongs to the binding-protein-dependent transport system permease family.</text>
</comment>
<evidence type="ECO:0000313" key="9">
    <source>
        <dbReference type="EMBL" id="PSO08548.1"/>
    </source>
</evidence>
<dbReference type="Pfam" id="PF00528">
    <property type="entry name" value="BPD_transp_1"/>
    <property type="match status" value="1"/>
</dbReference>